<evidence type="ECO:0008006" key="3">
    <source>
        <dbReference type="Google" id="ProtNLM"/>
    </source>
</evidence>
<evidence type="ECO:0000313" key="2">
    <source>
        <dbReference type="Proteomes" id="UP000001730"/>
    </source>
</evidence>
<reference evidence="1 2" key="1">
    <citation type="journal article" date="2008" name="BMC Genomics">
        <title>The genome sequence of the fish pathogen Aliivibrio salmonicida strain LFI1238 shows extensive evidence of gene decay.</title>
        <authorList>
            <person name="Hjerde E."/>
            <person name="Lorentzen M.S."/>
            <person name="Holden M.T."/>
            <person name="Seeger K."/>
            <person name="Paulsen S."/>
            <person name="Bason N."/>
            <person name="Churcher C."/>
            <person name="Harris D."/>
            <person name="Norbertczak H."/>
            <person name="Quail M.A."/>
            <person name="Sanders S."/>
            <person name="Thurston S."/>
            <person name="Parkhill J."/>
            <person name="Willassen N.P."/>
            <person name="Thomson N.R."/>
        </authorList>
    </citation>
    <scope>NUCLEOTIDE SEQUENCE [LARGE SCALE GENOMIC DNA]</scope>
    <source>
        <strain evidence="1 2">LFI1238</strain>
    </source>
</reference>
<name>B6EKB1_ALISL</name>
<dbReference type="AlphaFoldDB" id="B6EKB1"/>
<dbReference type="Gene3D" id="1.10.30.50">
    <property type="match status" value="1"/>
</dbReference>
<proteinExistence type="predicted"/>
<dbReference type="Proteomes" id="UP000001730">
    <property type="component" value="Chromosome 1"/>
</dbReference>
<protein>
    <recommendedName>
        <fullName evidence="3">HNH endonuclease</fullName>
    </recommendedName>
</protein>
<dbReference type="eggNOG" id="COG1403">
    <property type="taxonomic scope" value="Bacteria"/>
</dbReference>
<evidence type="ECO:0000313" key="1">
    <source>
        <dbReference type="EMBL" id="CAQ80165.1"/>
    </source>
</evidence>
<organism evidence="1 2">
    <name type="scientific">Aliivibrio salmonicida (strain LFI1238)</name>
    <name type="common">Vibrio salmonicida (strain LFI1238)</name>
    <dbReference type="NCBI Taxonomy" id="316275"/>
    <lineage>
        <taxon>Bacteria</taxon>
        <taxon>Pseudomonadati</taxon>
        <taxon>Pseudomonadota</taxon>
        <taxon>Gammaproteobacteria</taxon>
        <taxon>Vibrionales</taxon>
        <taxon>Vibrionaceae</taxon>
        <taxon>Aliivibrio</taxon>
    </lineage>
</organism>
<keyword evidence="2" id="KW-1185">Reference proteome</keyword>
<accession>B6EKB1</accession>
<gene>
    <name evidence="1" type="ordered locus">VSAL_I2481</name>
</gene>
<sequence>MRTLYQHADYSVALQNFNSSSPKKWSKFQGVHLAVTNHRCPICECTLKNGQLLMRASSKPGKPPVQVKATVDHYRPQKYYPFLEFEDKNYILMCSECNNIYKGSEFPIFGVQVTRATSVAGLATEQPLIANPVSDNIFDLFKVVARRLTNGRKVLELTPKHTSGYLHEKALATIKLFGIGECEVNAHSNVNIKALRVNLLRSHFSMFEDFINAYENKDVPKMRSEITRKKLDSYGFLKIILANNVTNLT</sequence>
<dbReference type="HOGENOM" id="CLU_1114013_0_0_6"/>
<dbReference type="EMBL" id="FM178379">
    <property type="protein sequence ID" value="CAQ80165.1"/>
    <property type="molecule type" value="Genomic_DNA"/>
</dbReference>
<dbReference type="KEGG" id="vsa:VSAL_I2481"/>